<sequence>MLCRMKRSAKGLTPAPSIKISHTRTYNIVAKSVSEKEQDVKPAVKGYEHDVPHPVVSTKQVETFLSTIVSKTNIAELELQVGSFELKVKRNLGSVGGGSAVSSQPHPYPAAQPASTATSVTSPALASVDATVLESIDESLMPVMSPKVGIFRRGKYALGKRVGKGNLVSEGDQIKKGQVLGFVEQLGTHFPVEAPQAGEVAKFLVEDGSPVEYQQLVLELAPFFGGHIIGDLKHA</sequence>
<accession>A0A250XKR9</accession>
<keyword evidence="4" id="KW-1185">Reference proteome</keyword>
<dbReference type="CDD" id="cd06850">
    <property type="entry name" value="biotinyl_domain"/>
    <property type="match status" value="1"/>
</dbReference>
<dbReference type="Proteomes" id="UP000232323">
    <property type="component" value="Unassembled WGS sequence"/>
</dbReference>
<protein>
    <recommendedName>
        <fullName evidence="2">Lipoyl-binding domain-containing protein</fullName>
    </recommendedName>
</protein>
<dbReference type="InterPro" id="IPR053217">
    <property type="entry name" value="ACC_Biotin_Carrier"/>
</dbReference>
<evidence type="ECO:0000313" key="3">
    <source>
        <dbReference type="EMBL" id="GAX83695.1"/>
    </source>
</evidence>
<dbReference type="EMBL" id="BEGY01000105">
    <property type="protein sequence ID" value="GAX83695.1"/>
    <property type="molecule type" value="Genomic_DNA"/>
</dbReference>
<organism evidence="3 4">
    <name type="scientific">Chlamydomonas eustigma</name>
    <dbReference type="NCBI Taxonomy" id="1157962"/>
    <lineage>
        <taxon>Eukaryota</taxon>
        <taxon>Viridiplantae</taxon>
        <taxon>Chlorophyta</taxon>
        <taxon>core chlorophytes</taxon>
        <taxon>Chlorophyceae</taxon>
        <taxon>CS clade</taxon>
        <taxon>Chlamydomonadales</taxon>
        <taxon>Chlamydomonadaceae</taxon>
        <taxon>Chlamydomonas</taxon>
    </lineage>
</organism>
<reference evidence="3 4" key="1">
    <citation type="submission" date="2017-08" db="EMBL/GenBank/DDBJ databases">
        <title>Acidophilic green algal genome provides insights into adaptation to an acidic environment.</title>
        <authorList>
            <person name="Hirooka S."/>
            <person name="Hirose Y."/>
            <person name="Kanesaki Y."/>
            <person name="Higuchi S."/>
            <person name="Fujiwara T."/>
            <person name="Onuma R."/>
            <person name="Era A."/>
            <person name="Ohbayashi R."/>
            <person name="Uzuka A."/>
            <person name="Nozaki H."/>
            <person name="Yoshikawa H."/>
            <person name="Miyagishima S.Y."/>
        </authorList>
    </citation>
    <scope>NUCLEOTIDE SEQUENCE [LARGE SCALE GENOMIC DNA]</scope>
    <source>
        <strain evidence="3 4">NIES-2499</strain>
    </source>
</reference>
<gene>
    <name evidence="3" type="ORF">CEUSTIGMA_g11120.t1</name>
</gene>
<dbReference type="AlphaFoldDB" id="A0A250XKR9"/>
<dbReference type="Gene3D" id="2.40.50.100">
    <property type="match status" value="1"/>
</dbReference>
<dbReference type="PANTHER" id="PTHR47597:SF1">
    <property type="entry name" value="IS A MEMBER OF THE PF|00364 BIOTIN-REQUIRING ENZYMES FAMILY-RELATED"/>
    <property type="match status" value="1"/>
</dbReference>
<evidence type="ECO:0000259" key="2">
    <source>
        <dbReference type="Pfam" id="PF00364"/>
    </source>
</evidence>
<feature type="region of interest" description="Disordered" evidence="1">
    <location>
        <begin position="95"/>
        <end position="115"/>
    </location>
</feature>
<name>A0A250XKR9_9CHLO</name>
<comment type="caution">
    <text evidence="3">The sequence shown here is derived from an EMBL/GenBank/DDBJ whole genome shotgun (WGS) entry which is preliminary data.</text>
</comment>
<dbReference type="OrthoDB" id="529457at2759"/>
<proteinExistence type="predicted"/>
<dbReference type="InterPro" id="IPR000089">
    <property type="entry name" value="Biotin_lipoyl"/>
</dbReference>
<dbReference type="SUPFAM" id="SSF51230">
    <property type="entry name" value="Single hybrid motif"/>
    <property type="match status" value="1"/>
</dbReference>
<feature type="domain" description="Lipoyl-binding" evidence="2">
    <location>
        <begin position="165"/>
        <end position="220"/>
    </location>
</feature>
<dbReference type="PANTHER" id="PTHR47597">
    <property type="entry name" value="IS A MEMBER OF THE PF|00364 BIOTIN-REQUIRING ENZYMES FAMILY-RELATED"/>
    <property type="match status" value="1"/>
</dbReference>
<evidence type="ECO:0000256" key="1">
    <source>
        <dbReference type="SAM" id="MobiDB-lite"/>
    </source>
</evidence>
<dbReference type="Pfam" id="PF00364">
    <property type="entry name" value="Biotin_lipoyl"/>
    <property type="match status" value="1"/>
</dbReference>
<evidence type="ECO:0000313" key="4">
    <source>
        <dbReference type="Proteomes" id="UP000232323"/>
    </source>
</evidence>
<dbReference type="InterPro" id="IPR011053">
    <property type="entry name" value="Single_hybrid_motif"/>
</dbReference>